<evidence type="ECO:0000313" key="4">
    <source>
        <dbReference type="Proteomes" id="UP000001353"/>
    </source>
</evidence>
<sequence>MRTEGGPMDHFANFHWIEAVGWLASILTVASYSVATMLPLRLLAIASSVCFAAYAFTLQLWPLLAMELILLPINLYRLWQVLALRGKLGRAAATTQSDFSIIKAYGKLQKIKTGAVVFERGDPVDQLYYIAKGRVSIEEMNVDLCAGDIFGEIAFFTNSATRIATARCSEDTQVYSIDEKQFMRLQFEDPSFGMAVMRIITHRLIENVGKTVKTASGDVAQASEAM</sequence>
<dbReference type="AlphaFoldDB" id="F7ZDT3"/>
<dbReference type="InterPro" id="IPR050397">
    <property type="entry name" value="Env_Response_Regulators"/>
</dbReference>
<feature type="domain" description="Cyclic nucleotide-binding" evidence="2">
    <location>
        <begin position="105"/>
        <end position="185"/>
    </location>
</feature>
<feature type="transmembrane region" description="Helical" evidence="1">
    <location>
        <begin position="42"/>
        <end position="64"/>
    </location>
</feature>
<keyword evidence="1" id="KW-1133">Transmembrane helix</keyword>
<dbReference type="Gene3D" id="2.60.120.10">
    <property type="entry name" value="Jelly Rolls"/>
    <property type="match status" value="1"/>
</dbReference>
<dbReference type="STRING" id="391595.RLO149_c000180"/>
<dbReference type="PANTHER" id="PTHR24567">
    <property type="entry name" value="CRP FAMILY TRANSCRIPTIONAL REGULATORY PROTEIN"/>
    <property type="match status" value="1"/>
</dbReference>
<dbReference type="EMBL" id="CP002623">
    <property type="protein sequence ID" value="AEI92052.1"/>
    <property type="molecule type" value="Genomic_DNA"/>
</dbReference>
<dbReference type="Pfam" id="PF00027">
    <property type="entry name" value="cNMP_binding"/>
    <property type="match status" value="1"/>
</dbReference>
<evidence type="ECO:0000256" key="1">
    <source>
        <dbReference type="SAM" id="Phobius"/>
    </source>
</evidence>
<keyword evidence="4" id="KW-1185">Reference proteome</keyword>
<dbReference type="InterPro" id="IPR018490">
    <property type="entry name" value="cNMP-bd_dom_sf"/>
</dbReference>
<dbReference type="PANTHER" id="PTHR24567:SF68">
    <property type="entry name" value="DNA-BINDING TRANSCRIPTIONAL DUAL REGULATOR CRP"/>
    <property type="match status" value="1"/>
</dbReference>
<feature type="transmembrane region" description="Helical" evidence="1">
    <location>
        <begin position="14"/>
        <end position="35"/>
    </location>
</feature>
<dbReference type="CDD" id="cd00038">
    <property type="entry name" value="CAP_ED"/>
    <property type="match status" value="1"/>
</dbReference>
<dbReference type="SMART" id="SM00100">
    <property type="entry name" value="cNMP"/>
    <property type="match status" value="1"/>
</dbReference>
<keyword evidence="1" id="KW-0812">Transmembrane</keyword>
<dbReference type="GO" id="GO:0005829">
    <property type="term" value="C:cytosol"/>
    <property type="evidence" value="ECO:0007669"/>
    <property type="project" value="TreeGrafter"/>
</dbReference>
<accession>F7ZDT3</accession>
<reference evidence="3 4" key="1">
    <citation type="journal article" date="2011" name="BMC Genomics">
        <title>Comparative genome analysis and genome-guided physiological analysis of Roseobacter litoralis.</title>
        <authorList>
            <person name="Kalhoefer D."/>
            <person name="Thole S."/>
            <person name="Voget S."/>
            <person name="Lehmann R."/>
            <person name="Liesegang H."/>
            <person name="Wollher A."/>
            <person name="Daniel R."/>
            <person name="Simon M."/>
            <person name="Brinkhoff T."/>
        </authorList>
    </citation>
    <scope>NUCLEOTIDE SEQUENCE [LARGE SCALE GENOMIC DNA]</scope>
    <source>
        <strain evidence="4">ATCC 49566 / DSM 6996 / JCM 21268 / NBRC 15278 / OCh 149</strain>
    </source>
</reference>
<dbReference type="SUPFAM" id="SSF51206">
    <property type="entry name" value="cAMP-binding domain-like"/>
    <property type="match status" value="1"/>
</dbReference>
<evidence type="ECO:0000313" key="3">
    <source>
        <dbReference type="EMBL" id="AEI92052.1"/>
    </source>
</evidence>
<gene>
    <name evidence="3" type="ordered locus">RLO149_c000180</name>
</gene>
<protein>
    <recommendedName>
        <fullName evidence="2">Cyclic nucleotide-binding domain-containing protein</fullName>
    </recommendedName>
</protein>
<dbReference type="Proteomes" id="UP000001353">
    <property type="component" value="Chromosome"/>
</dbReference>
<name>F7ZDT3_ROSLO</name>
<dbReference type="InterPro" id="IPR014710">
    <property type="entry name" value="RmlC-like_jellyroll"/>
</dbReference>
<dbReference type="HOGENOM" id="CLU_088220_0_0_5"/>
<dbReference type="eggNOG" id="COG0664">
    <property type="taxonomic scope" value="Bacteria"/>
</dbReference>
<organism evidence="3 4">
    <name type="scientific">Roseobacter litoralis (strain ATCC 49566 / DSM 6996 / JCM 21268 / NBRC 15278 / OCh 149)</name>
    <dbReference type="NCBI Taxonomy" id="391595"/>
    <lineage>
        <taxon>Bacteria</taxon>
        <taxon>Pseudomonadati</taxon>
        <taxon>Pseudomonadota</taxon>
        <taxon>Alphaproteobacteria</taxon>
        <taxon>Rhodobacterales</taxon>
        <taxon>Roseobacteraceae</taxon>
        <taxon>Roseobacter</taxon>
    </lineage>
</organism>
<dbReference type="PROSITE" id="PS50042">
    <property type="entry name" value="CNMP_BINDING_3"/>
    <property type="match status" value="1"/>
</dbReference>
<evidence type="ECO:0000259" key="2">
    <source>
        <dbReference type="PROSITE" id="PS50042"/>
    </source>
</evidence>
<dbReference type="InterPro" id="IPR000595">
    <property type="entry name" value="cNMP-bd_dom"/>
</dbReference>
<proteinExistence type="predicted"/>
<dbReference type="KEGG" id="rli:RLO149_c000180"/>
<keyword evidence="1" id="KW-0472">Membrane</keyword>
<dbReference type="GO" id="GO:0003700">
    <property type="term" value="F:DNA-binding transcription factor activity"/>
    <property type="evidence" value="ECO:0007669"/>
    <property type="project" value="TreeGrafter"/>
</dbReference>